<feature type="coiled-coil region" evidence="1">
    <location>
        <begin position="92"/>
        <end position="147"/>
    </location>
</feature>
<dbReference type="SMART" id="SM00052">
    <property type="entry name" value="EAL"/>
    <property type="match status" value="1"/>
</dbReference>
<gene>
    <name evidence="5" type="primary">gmr_1</name>
    <name evidence="5" type="ORF">WY13_00921</name>
</gene>
<dbReference type="PANTHER" id="PTHR33121:SF71">
    <property type="entry name" value="OXYGEN SENSOR PROTEIN DOSP"/>
    <property type="match status" value="1"/>
</dbReference>
<dbReference type="NCBIfam" id="TIGR00254">
    <property type="entry name" value="GGDEF"/>
    <property type="match status" value="1"/>
</dbReference>
<keyword evidence="5" id="KW-0378">Hydrolase</keyword>
<dbReference type="InterPro" id="IPR000160">
    <property type="entry name" value="GGDEF_dom"/>
</dbReference>
<dbReference type="InterPro" id="IPR050706">
    <property type="entry name" value="Cyclic-di-GMP_PDE-like"/>
</dbReference>
<dbReference type="SMART" id="SM00267">
    <property type="entry name" value="GGDEF"/>
    <property type="match status" value="1"/>
</dbReference>
<dbReference type="PROSITE" id="PS50887">
    <property type="entry name" value="GGDEF"/>
    <property type="match status" value="1"/>
</dbReference>
<feature type="transmembrane region" description="Helical" evidence="2">
    <location>
        <begin position="26"/>
        <end position="47"/>
    </location>
</feature>
<evidence type="ECO:0000256" key="2">
    <source>
        <dbReference type="SAM" id="Phobius"/>
    </source>
</evidence>
<dbReference type="PATRIC" id="fig|1538.10.peg.1425"/>
<dbReference type="InterPro" id="IPR029787">
    <property type="entry name" value="Nucleotide_cyclase"/>
</dbReference>
<protein>
    <submittedName>
        <fullName evidence="5">Cyclic di-GMP phosphodiesterase Gmr</fullName>
        <ecNumber evidence="5">3.1.4.52</ecNumber>
    </submittedName>
</protein>
<sequence length="657" mass="76205">MIKKIINKIRKNFFVAVISKNPKLQIIFNSVIMLALTIFLIFTFISYKTLKDSYNNETNMYQNGYLTSAYANKINEDIWSIRLYALYSVNDYMNMKDKIDEYEKDVEENINKYTTLHDLTNEEKDLVVQLKESNKKYLNRLNELLGKLKESKTITNDEKKEIMDLGDRRIELSKEMLNYSDQYIKSLSDKNEIIKEITLRTIIAINFAMILLFSLMMFVVTKIIKKMDYYAFHNCVTDLPNKNYVLNTLVKEIPKINTYSILISLDMDNFKAVNDTLGHISGDEFLKQAGRRFKKVMHIQDYICHNGGDEFLFLIKSVKNKDEAEVMLRQILNVFKKPFNIYGKNVDYVTASLGVAVIPKDGNNFETLYKRADDAMYESKRIGKHVYSFYNDAINVGIYEDTIKKKAIEDGIKNGEFKVFYQPKISKNGEVLGAEALVRWIKEGNKIIPPSEFIDFAEREGLIKYIGESVIIEVCKNVSNWIDKGYKNFKVAVNLSTEQLIDSKLCDNLLKIIKRFKVPFEYIEFEVTETTIVKNFDEAVNNINKIRANGIKISLDDFGTGYSSLNYLKNMPIDIIKIDKSFVDDITSNEASVVMINTIISLSHYFGYEVVAEGVEEIEQIKYLKSLGCDIFQGYYYGKPMEDTNFENEFLKLHNIN</sequence>
<dbReference type="SUPFAM" id="SSF141868">
    <property type="entry name" value="EAL domain-like"/>
    <property type="match status" value="1"/>
</dbReference>
<proteinExistence type="predicted"/>
<dbReference type="AlphaFoldDB" id="A0A166RT43"/>
<evidence type="ECO:0000256" key="1">
    <source>
        <dbReference type="SAM" id="Coils"/>
    </source>
</evidence>
<dbReference type="Pfam" id="PF00563">
    <property type="entry name" value="EAL"/>
    <property type="match status" value="1"/>
</dbReference>
<dbReference type="Proteomes" id="UP000077407">
    <property type="component" value="Unassembled WGS sequence"/>
</dbReference>
<dbReference type="InterPro" id="IPR043128">
    <property type="entry name" value="Rev_trsase/Diguanyl_cyclase"/>
</dbReference>
<dbReference type="InterPro" id="IPR035919">
    <property type="entry name" value="EAL_sf"/>
</dbReference>
<dbReference type="Gene3D" id="3.20.20.450">
    <property type="entry name" value="EAL domain"/>
    <property type="match status" value="1"/>
</dbReference>
<dbReference type="EMBL" id="LITT01000008">
    <property type="protein sequence ID" value="OAA91091.1"/>
    <property type="molecule type" value="Genomic_DNA"/>
</dbReference>
<dbReference type="Gene3D" id="3.30.70.270">
    <property type="match status" value="1"/>
</dbReference>
<accession>A0A166RT43</accession>
<evidence type="ECO:0000259" key="4">
    <source>
        <dbReference type="PROSITE" id="PS50887"/>
    </source>
</evidence>
<feature type="transmembrane region" description="Helical" evidence="2">
    <location>
        <begin position="197"/>
        <end position="220"/>
    </location>
</feature>
<dbReference type="CDD" id="cd01949">
    <property type="entry name" value="GGDEF"/>
    <property type="match status" value="1"/>
</dbReference>
<evidence type="ECO:0000313" key="6">
    <source>
        <dbReference type="Proteomes" id="UP000077407"/>
    </source>
</evidence>
<dbReference type="CDD" id="cd01948">
    <property type="entry name" value="EAL"/>
    <property type="match status" value="1"/>
</dbReference>
<dbReference type="PANTHER" id="PTHR33121">
    <property type="entry name" value="CYCLIC DI-GMP PHOSPHODIESTERASE PDEF"/>
    <property type="match status" value="1"/>
</dbReference>
<keyword evidence="2" id="KW-1133">Transmembrane helix</keyword>
<keyword evidence="2" id="KW-0812">Transmembrane</keyword>
<dbReference type="RefSeq" id="WP_063554500.1">
    <property type="nucleotide sequence ID" value="NZ_LITT01000008.1"/>
</dbReference>
<evidence type="ECO:0000259" key="3">
    <source>
        <dbReference type="PROSITE" id="PS50883"/>
    </source>
</evidence>
<comment type="caution">
    <text evidence="5">The sequence shown here is derived from an EMBL/GenBank/DDBJ whole genome shotgun (WGS) entry which is preliminary data.</text>
</comment>
<feature type="domain" description="EAL" evidence="3">
    <location>
        <begin position="401"/>
        <end position="654"/>
    </location>
</feature>
<dbReference type="InterPro" id="IPR001633">
    <property type="entry name" value="EAL_dom"/>
</dbReference>
<dbReference type="EC" id="3.1.4.52" evidence="5"/>
<name>A0A166RT43_9CLOT</name>
<dbReference type="PROSITE" id="PS50883">
    <property type="entry name" value="EAL"/>
    <property type="match status" value="1"/>
</dbReference>
<keyword evidence="1" id="KW-0175">Coiled coil</keyword>
<reference evidence="5 6" key="1">
    <citation type="journal article" date="2015" name="Biotechnol. Bioeng.">
        <title>Genome sequence and phenotypic characterization of Caulobacter segnis.</title>
        <authorList>
            <person name="Patel S."/>
            <person name="Fletcher B."/>
            <person name="Scott D.C."/>
            <person name="Ely B."/>
        </authorList>
    </citation>
    <scope>NUCLEOTIDE SEQUENCE [LARGE SCALE GENOMIC DNA]</scope>
    <source>
        <strain evidence="5 6">ERI-2</strain>
    </source>
</reference>
<organism evidence="5 6">
    <name type="scientific">Clostridium ljungdahlii</name>
    <dbReference type="NCBI Taxonomy" id="1538"/>
    <lineage>
        <taxon>Bacteria</taxon>
        <taxon>Bacillati</taxon>
        <taxon>Bacillota</taxon>
        <taxon>Clostridia</taxon>
        <taxon>Eubacteriales</taxon>
        <taxon>Clostridiaceae</taxon>
        <taxon>Clostridium</taxon>
    </lineage>
</organism>
<keyword evidence="2" id="KW-0472">Membrane</keyword>
<dbReference type="GO" id="GO:0071111">
    <property type="term" value="F:cyclic-guanylate-specific phosphodiesterase activity"/>
    <property type="evidence" value="ECO:0007669"/>
    <property type="project" value="UniProtKB-EC"/>
</dbReference>
<feature type="domain" description="GGDEF" evidence="4">
    <location>
        <begin position="258"/>
        <end position="392"/>
    </location>
</feature>
<evidence type="ECO:0000313" key="5">
    <source>
        <dbReference type="EMBL" id="OAA91091.1"/>
    </source>
</evidence>
<dbReference type="SUPFAM" id="SSF55073">
    <property type="entry name" value="Nucleotide cyclase"/>
    <property type="match status" value="1"/>
</dbReference>
<dbReference type="Pfam" id="PF00990">
    <property type="entry name" value="GGDEF"/>
    <property type="match status" value="1"/>
</dbReference>
<dbReference type="OrthoDB" id="9762141at2"/>